<dbReference type="PROSITE" id="PS51257">
    <property type="entry name" value="PROKAR_LIPOPROTEIN"/>
    <property type="match status" value="1"/>
</dbReference>
<name>A0A1H7KPS4_OLID1</name>
<dbReference type="STRING" id="407022.SAMN05661044_01418"/>
<dbReference type="Proteomes" id="UP000199421">
    <property type="component" value="Unassembled WGS sequence"/>
</dbReference>
<reference evidence="2" key="1">
    <citation type="submission" date="2016-10" db="EMBL/GenBank/DDBJ databases">
        <authorList>
            <person name="Varghese N."/>
            <person name="Submissions S."/>
        </authorList>
    </citation>
    <scope>NUCLEOTIDE SEQUENCE [LARGE SCALE GENOMIC DNA]</scope>
    <source>
        <strain evidence="2">DSM 18733</strain>
    </source>
</reference>
<evidence type="ECO:0000313" key="2">
    <source>
        <dbReference type="Proteomes" id="UP000199421"/>
    </source>
</evidence>
<accession>A0A1H7KPS4</accession>
<proteinExistence type="predicted"/>
<gene>
    <name evidence="1" type="ORF">SAMN05661044_01418</name>
</gene>
<dbReference type="Gene3D" id="2.170.15.10">
    <property type="entry name" value="Proaerolysin, chain A, domain 3"/>
    <property type="match status" value="1"/>
</dbReference>
<evidence type="ECO:0000313" key="1">
    <source>
        <dbReference type="EMBL" id="SEK88530.1"/>
    </source>
</evidence>
<dbReference type="EMBL" id="FOAF01000001">
    <property type="protein sequence ID" value="SEK88530.1"/>
    <property type="molecule type" value="Genomic_DNA"/>
</dbReference>
<dbReference type="OrthoDB" id="1048572at2"/>
<dbReference type="AlphaFoldDB" id="A0A1H7KPS4"/>
<organism evidence="1 2">
    <name type="scientific">Olivibacter domesticus</name>
    <name type="common">Pseudosphingobacterium domesticum</name>
    <dbReference type="NCBI Taxonomy" id="407022"/>
    <lineage>
        <taxon>Bacteria</taxon>
        <taxon>Pseudomonadati</taxon>
        <taxon>Bacteroidota</taxon>
        <taxon>Sphingobacteriia</taxon>
        <taxon>Sphingobacteriales</taxon>
        <taxon>Sphingobacteriaceae</taxon>
        <taxon>Olivibacter</taxon>
    </lineage>
</organism>
<dbReference type="RefSeq" id="WP_093320924.1">
    <property type="nucleotide sequence ID" value="NZ_FOAF01000001.1"/>
</dbReference>
<sequence>MNKLFLLIFSIVIILGCDKQTDEVTPDDPEGPPKGEFFKLKNIEFVPSSDESIETFNVPRKSLDFSNGTSVRQLVVITPSKDLVETSIFQSEEFKKYDLLDTTGIAVPLNIDESGNISLGESKWPFKDSVAEMPTALDLNDSIYVEPSKKLHVNLSVNMIKYKSSYTALLVGEESGKEVKITGEWMGIYPVNANVKYQIDNL</sequence>
<keyword evidence="2" id="KW-1185">Reference proteome</keyword>
<protein>
    <submittedName>
        <fullName evidence="1">Uncharacterized protein</fullName>
    </submittedName>
</protein>